<comment type="similarity">
    <text evidence="3">Belongs to the FliF family.</text>
</comment>
<evidence type="ECO:0000256" key="1">
    <source>
        <dbReference type="ARBA" id="ARBA00004117"/>
    </source>
</evidence>
<feature type="domain" description="Flagellar M-ring C-terminal" evidence="12">
    <location>
        <begin position="254"/>
        <end position="425"/>
    </location>
</feature>
<dbReference type="InterPro" id="IPR006182">
    <property type="entry name" value="FliF_N_dom"/>
</dbReference>
<dbReference type="EMBL" id="UOFT01000065">
    <property type="protein sequence ID" value="VAW98266.1"/>
    <property type="molecule type" value="Genomic_DNA"/>
</dbReference>
<evidence type="ECO:0000256" key="2">
    <source>
        <dbReference type="ARBA" id="ARBA00004651"/>
    </source>
</evidence>
<keyword evidence="13" id="KW-0282">Flagellum</keyword>
<proteinExistence type="inferred from homology"/>
<keyword evidence="8" id="KW-0975">Bacterial flagellum</keyword>
<keyword evidence="5 10" id="KW-0812">Transmembrane</keyword>
<protein>
    <submittedName>
        <fullName evidence="13">Flagellar M-ring protein FliF</fullName>
    </submittedName>
</protein>
<dbReference type="GO" id="GO:0003774">
    <property type="term" value="F:cytoskeletal motor activity"/>
    <property type="evidence" value="ECO:0007669"/>
    <property type="project" value="InterPro"/>
</dbReference>
<dbReference type="InterPro" id="IPR045851">
    <property type="entry name" value="AMP-bd_C_sf"/>
</dbReference>
<dbReference type="Pfam" id="PF01514">
    <property type="entry name" value="YscJ_FliF"/>
    <property type="match status" value="1"/>
</dbReference>
<feature type="region of interest" description="Disordered" evidence="9">
    <location>
        <begin position="276"/>
        <end position="346"/>
    </location>
</feature>
<reference evidence="13" key="1">
    <citation type="submission" date="2018-06" db="EMBL/GenBank/DDBJ databases">
        <authorList>
            <person name="Zhirakovskaya E."/>
        </authorList>
    </citation>
    <scope>NUCLEOTIDE SEQUENCE</scope>
</reference>
<evidence type="ECO:0000256" key="7">
    <source>
        <dbReference type="ARBA" id="ARBA00023136"/>
    </source>
</evidence>
<evidence type="ECO:0000256" key="3">
    <source>
        <dbReference type="ARBA" id="ARBA00007971"/>
    </source>
</evidence>
<evidence type="ECO:0000256" key="8">
    <source>
        <dbReference type="ARBA" id="ARBA00023143"/>
    </source>
</evidence>
<dbReference type="Gene3D" id="3.30.300.30">
    <property type="match status" value="1"/>
</dbReference>
<dbReference type="GO" id="GO:0071973">
    <property type="term" value="P:bacterial-type flagellum-dependent cell motility"/>
    <property type="evidence" value="ECO:0007669"/>
    <property type="project" value="InterPro"/>
</dbReference>
<evidence type="ECO:0000313" key="13">
    <source>
        <dbReference type="EMBL" id="VAW98266.1"/>
    </source>
</evidence>
<accession>A0A3B1AZK1</accession>
<dbReference type="GO" id="GO:0005886">
    <property type="term" value="C:plasma membrane"/>
    <property type="evidence" value="ECO:0007669"/>
    <property type="project" value="UniProtKB-SubCell"/>
</dbReference>
<evidence type="ECO:0000256" key="4">
    <source>
        <dbReference type="ARBA" id="ARBA00022475"/>
    </source>
</evidence>
<feature type="transmembrane region" description="Helical" evidence="10">
    <location>
        <begin position="25"/>
        <end position="45"/>
    </location>
</feature>
<evidence type="ECO:0000256" key="9">
    <source>
        <dbReference type="SAM" id="MobiDB-lite"/>
    </source>
</evidence>
<comment type="subcellular location">
    <subcellularLocation>
        <location evidence="1">Bacterial flagellum basal body</location>
    </subcellularLocation>
    <subcellularLocation>
        <location evidence="2">Cell membrane</location>
        <topology evidence="2">Multi-pass membrane protein</topology>
    </subcellularLocation>
</comment>
<dbReference type="InterPro" id="IPR013556">
    <property type="entry name" value="Flag_M-ring_C"/>
</dbReference>
<evidence type="ECO:0000256" key="6">
    <source>
        <dbReference type="ARBA" id="ARBA00022989"/>
    </source>
</evidence>
<dbReference type="GO" id="GO:0009431">
    <property type="term" value="C:bacterial-type flagellum basal body, MS ring"/>
    <property type="evidence" value="ECO:0007669"/>
    <property type="project" value="InterPro"/>
</dbReference>
<dbReference type="PANTHER" id="PTHR30046">
    <property type="entry name" value="FLAGELLAR M-RING PROTEIN"/>
    <property type="match status" value="1"/>
</dbReference>
<name>A0A3B1AZK1_9ZZZZ</name>
<evidence type="ECO:0000259" key="12">
    <source>
        <dbReference type="Pfam" id="PF08345"/>
    </source>
</evidence>
<sequence>MDLTKTDNINNSFVGMSELPVVRQIGLLVGLAASIAIGIAIVFWAQAPAYSVLFSNISAKDSNEVVQVLQRIGVKYQLDLSSGSILVDNESVQQARIELAAEGYPKSSGIGFELLQKDESIGTSTFLQNARYHRAKEEELARTINTIAAVKNSRVHLALPKDTVFIRDKKKARASVMLEIASGQSLPKRHIVAITHLVASSISDLSIDDVTVVDSSGNLLTNNSELDDLNITETQFAYTHKLEQYYIQRIENILVPFVGKNKARAQVVADIDFTRSESTSESFLPDPAAVRSEQRFEEQSVGSNANAGIPGALSNQPPAAGTAPEKAGQQNEQATTPSPSKNQRRSTLNYELDRTINHTKKSPTTLRRISVAVVIDDKVSVDKEGETVRTKYTADEMTQITKLVREAVGFSNLRGDSVNVINTSFVRASELESLPDIPIWEQNWFWNIVKQSLAGLAVLFLIFGVLKPTIRSLANYHPVSESEEEELNEDQLTLTGPEGSALLDTLPVYENDLVAAKTLASQEPKRVAQVVKDWISDE</sequence>
<dbReference type="InterPro" id="IPR043427">
    <property type="entry name" value="YscJ/FliF"/>
</dbReference>
<keyword evidence="13" id="KW-0969">Cilium</keyword>
<feature type="domain" description="Flagellar M-ring N-terminal" evidence="11">
    <location>
        <begin position="46"/>
        <end position="221"/>
    </location>
</feature>
<dbReference type="InterPro" id="IPR000067">
    <property type="entry name" value="FlgMring_FliF"/>
</dbReference>
<gene>
    <name evidence="13" type="ORF">MNBD_GAMMA23-44</name>
</gene>
<keyword evidence="6 10" id="KW-1133">Transmembrane helix</keyword>
<keyword evidence="13" id="KW-0966">Cell projection</keyword>
<dbReference type="PANTHER" id="PTHR30046:SF0">
    <property type="entry name" value="FLAGELLAR M-RING PROTEIN"/>
    <property type="match status" value="1"/>
</dbReference>
<dbReference type="AlphaFoldDB" id="A0A3B1AZK1"/>
<dbReference type="PIRSF" id="PIRSF004862">
    <property type="entry name" value="FliF"/>
    <property type="match status" value="1"/>
</dbReference>
<organism evidence="13">
    <name type="scientific">hydrothermal vent metagenome</name>
    <dbReference type="NCBI Taxonomy" id="652676"/>
    <lineage>
        <taxon>unclassified sequences</taxon>
        <taxon>metagenomes</taxon>
        <taxon>ecological metagenomes</taxon>
    </lineage>
</organism>
<feature type="compositionally biased region" description="Polar residues" evidence="9">
    <location>
        <begin position="328"/>
        <end position="346"/>
    </location>
</feature>
<evidence type="ECO:0000259" key="11">
    <source>
        <dbReference type="Pfam" id="PF01514"/>
    </source>
</evidence>
<evidence type="ECO:0000256" key="10">
    <source>
        <dbReference type="SAM" id="Phobius"/>
    </source>
</evidence>
<dbReference type="Pfam" id="PF08345">
    <property type="entry name" value="YscJ_FliF_C"/>
    <property type="match status" value="1"/>
</dbReference>
<dbReference type="NCBIfam" id="TIGR00206">
    <property type="entry name" value="fliF"/>
    <property type="match status" value="1"/>
</dbReference>
<evidence type="ECO:0000256" key="5">
    <source>
        <dbReference type="ARBA" id="ARBA00022692"/>
    </source>
</evidence>
<keyword evidence="4" id="KW-1003">Cell membrane</keyword>
<dbReference type="PRINTS" id="PR01009">
    <property type="entry name" value="FLGMRINGFLIF"/>
</dbReference>
<keyword evidence="7 10" id="KW-0472">Membrane</keyword>